<dbReference type="PROSITE" id="PS50011">
    <property type="entry name" value="PROTEIN_KINASE_DOM"/>
    <property type="match status" value="1"/>
</dbReference>
<dbReference type="InterPro" id="IPR008266">
    <property type="entry name" value="Tyr_kinase_AS"/>
</dbReference>
<dbReference type="InterPro" id="IPR013229">
    <property type="entry name" value="PEGA"/>
</dbReference>
<organism evidence="7 8">
    <name type="scientific">Corallococcus exiguus</name>
    <dbReference type="NCBI Taxonomy" id="83462"/>
    <lineage>
        <taxon>Bacteria</taxon>
        <taxon>Pseudomonadati</taxon>
        <taxon>Myxococcota</taxon>
        <taxon>Myxococcia</taxon>
        <taxon>Myxococcales</taxon>
        <taxon>Cystobacterineae</taxon>
        <taxon>Myxococcaceae</taxon>
        <taxon>Corallococcus</taxon>
    </lineage>
</organism>
<feature type="domain" description="Protein kinase" evidence="6">
    <location>
        <begin position="6"/>
        <end position="282"/>
    </location>
</feature>
<gene>
    <name evidence="7" type="ORF">GTZ93_24145</name>
</gene>
<dbReference type="RefSeq" id="WP_139923879.1">
    <property type="nucleotide sequence ID" value="NZ_CBCSLE010000309.1"/>
</dbReference>
<dbReference type="PROSITE" id="PS00109">
    <property type="entry name" value="PROTEIN_KINASE_TYR"/>
    <property type="match status" value="1"/>
</dbReference>
<feature type="region of interest" description="Disordered" evidence="5">
    <location>
        <begin position="365"/>
        <end position="390"/>
    </location>
</feature>
<proteinExistence type="predicted"/>
<evidence type="ECO:0000259" key="6">
    <source>
        <dbReference type="PROSITE" id="PS50011"/>
    </source>
</evidence>
<dbReference type="Proteomes" id="UP000537825">
    <property type="component" value="Unassembled WGS sequence"/>
</dbReference>
<protein>
    <submittedName>
        <fullName evidence="7">Protein kinase</fullName>
    </submittedName>
</protein>
<dbReference type="PANTHER" id="PTHR43289:SF6">
    <property type="entry name" value="SERINE_THREONINE-PROTEIN KINASE NEKL-3"/>
    <property type="match status" value="1"/>
</dbReference>
<keyword evidence="4" id="KW-0067">ATP-binding</keyword>
<accession>A0A7X4YCW0</accession>
<evidence type="ECO:0000256" key="3">
    <source>
        <dbReference type="ARBA" id="ARBA00022777"/>
    </source>
</evidence>
<keyword evidence="1" id="KW-0808">Transferase</keyword>
<dbReference type="Gene3D" id="3.30.200.20">
    <property type="entry name" value="Phosphorylase Kinase, domain 1"/>
    <property type="match status" value="1"/>
</dbReference>
<comment type="caution">
    <text evidence="7">The sequence shown here is derived from an EMBL/GenBank/DDBJ whole genome shotgun (WGS) entry which is preliminary data.</text>
</comment>
<sequence length="637" mass="67715">MQLGKYQLVRKLASGGMAEVFLAKAAGPRGFEKTLVLKRILPHLAEDEAFVEMFLGEAQLAARLDHPNVVQIFDFGEADGSYFLAMEYIDGPTLRRLIKRSQELKQPLPAGVCAKMVAAAAEGLAFAHELADPETGAPLGLVHRDISPENVLVSRQGAVKVVDFGIAKVAGQGHRTQTGVVKGKVAYMPPEQLQARPMDGRVDVYALGIVLYELLTGRRPFDATTDVGMMQAILFEPYVPAVQRRPDLPEAMQRILEKALAKDRAERYPDCRAFQADLERFVVSLGEPVGAYQIARLVAQVMEGVETMPPVPTPAKGRETAELVGAGREPPAKEPGRRAAVTTPMPGRVVGTAWEPVSSRASMEAPAVTASGNDVPSSRFDAATDPATPSAGSLLAAASPEARSERSTWFKPVEVSESGKALVTPRASRRMAAGAVVLVSMAGLAGGFALLGRSEKAAVPVSPSTPVARKDDVPVKPLEPEVTPVVPEVRVEPVAAGTVDSGTPVVVAEVKPTTGAPVDARDGGQVVEMTPPVPPTPRPVVVAKPVVASTNPPPVRRVAPPVRRELPKGKVEFRVRPFGTVYLDGKNLGQTPFAAVEATEGSHQVRVVNKDLGKDVTRSFVVKAGQDNVFKLNLAAE</sequence>
<dbReference type="SUPFAM" id="SSF56112">
    <property type="entry name" value="Protein kinase-like (PK-like)"/>
    <property type="match status" value="1"/>
</dbReference>
<dbReference type="InterPro" id="IPR000719">
    <property type="entry name" value="Prot_kinase_dom"/>
</dbReference>
<evidence type="ECO:0000256" key="1">
    <source>
        <dbReference type="ARBA" id="ARBA00022679"/>
    </source>
</evidence>
<dbReference type="Gene3D" id="1.10.510.10">
    <property type="entry name" value="Transferase(Phosphotransferase) domain 1"/>
    <property type="match status" value="1"/>
</dbReference>
<dbReference type="AlphaFoldDB" id="A0A7X4YCW0"/>
<dbReference type="CDD" id="cd14014">
    <property type="entry name" value="STKc_PknB_like"/>
    <property type="match status" value="1"/>
</dbReference>
<dbReference type="InterPro" id="IPR011009">
    <property type="entry name" value="Kinase-like_dom_sf"/>
</dbReference>
<dbReference type="GO" id="GO:0004674">
    <property type="term" value="F:protein serine/threonine kinase activity"/>
    <property type="evidence" value="ECO:0007669"/>
    <property type="project" value="TreeGrafter"/>
</dbReference>
<evidence type="ECO:0000313" key="8">
    <source>
        <dbReference type="Proteomes" id="UP000537825"/>
    </source>
</evidence>
<keyword evidence="3 7" id="KW-0418">Kinase</keyword>
<evidence type="ECO:0000256" key="5">
    <source>
        <dbReference type="SAM" id="MobiDB-lite"/>
    </source>
</evidence>
<dbReference type="Pfam" id="PF08308">
    <property type="entry name" value="PEGA"/>
    <property type="match status" value="1"/>
</dbReference>
<reference evidence="7 8" key="1">
    <citation type="submission" date="2020-01" db="EMBL/GenBank/DDBJ databases">
        <title>The draft genome sequence of Corallococcus exiguus DSM 14696.</title>
        <authorList>
            <person name="Zhang X."/>
            <person name="Zhu H."/>
        </authorList>
    </citation>
    <scope>NUCLEOTIDE SEQUENCE [LARGE SCALE GENOMIC DNA]</scope>
    <source>
        <strain evidence="7 8">DSM 14696</strain>
    </source>
</reference>
<dbReference type="GO" id="GO:0005524">
    <property type="term" value="F:ATP binding"/>
    <property type="evidence" value="ECO:0007669"/>
    <property type="project" value="UniProtKB-KW"/>
</dbReference>
<dbReference type="PANTHER" id="PTHR43289">
    <property type="entry name" value="MITOGEN-ACTIVATED PROTEIN KINASE KINASE KINASE 20-RELATED"/>
    <property type="match status" value="1"/>
</dbReference>
<evidence type="ECO:0000256" key="2">
    <source>
        <dbReference type="ARBA" id="ARBA00022741"/>
    </source>
</evidence>
<evidence type="ECO:0000313" key="7">
    <source>
        <dbReference type="EMBL" id="NBC42896.1"/>
    </source>
</evidence>
<dbReference type="EMBL" id="JAAAPK010000006">
    <property type="protein sequence ID" value="NBC42896.1"/>
    <property type="molecule type" value="Genomic_DNA"/>
</dbReference>
<keyword evidence="8" id="KW-1185">Reference proteome</keyword>
<name>A0A7X4YCW0_9BACT</name>
<dbReference type="Pfam" id="PF00069">
    <property type="entry name" value="Pkinase"/>
    <property type="match status" value="1"/>
</dbReference>
<keyword evidence="2" id="KW-0547">Nucleotide-binding</keyword>
<evidence type="ECO:0000256" key="4">
    <source>
        <dbReference type="ARBA" id="ARBA00022840"/>
    </source>
</evidence>